<sequence>MEKTVDGSDENHTDRACGLRTIFHRHTLSPLSSAPRTASCPQRRSVTTSTSRGRRSVTTAPRRRTSRTTNRWTISETLSIVHTYVFPFQSPFLTRHRDC</sequence>
<gene>
    <name evidence="2" type="ORF">CEXT_752921</name>
</gene>
<evidence type="ECO:0000313" key="3">
    <source>
        <dbReference type="Proteomes" id="UP001054945"/>
    </source>
</evidence>
<dbReference type="Proteomes" id="UP001054945">
    <property type="component" value="Unassembled WGS sequence"/>
</dbReference>
<dbReference type="EMBL" id="BPLR01019483">
    <property type="protein sequence ID" value="GIX68358.1"/>
    <property type="molecule type" value="Genomic_DNA"/>
</dbReference>
<evidence type="ECO:0000256" key="1">
    <source>
        <dbReference type="SAM" id="MobiDB-lite"/>
    </source>
</evidence>
<accession>A0AAV4M8Z3</accession>
<evidence type="ECO:0000313" key="2">
    <source>
        <dbReference type="EMBL" id="GIX68358.1"/>
    </source>
</evidence>
<feature type="compositionally biased region" description="Low complexity" evidence="1">
    <location>
        <begin position="43"/>
        <end position="60"/>
    </location>
</feature>
<proteinExistence type="predicted"/>
<comment type="caution">
    <text evidence="2">The sequence shown here is derived from an EMBL/GenBank/DDBJ whole genome shotgun (WGS) entry which is preliminary data.</text>
</comment>
<dbReference type="AlphaFoldDB" id="A0AAV4M8Z3"/>
<name>A0AAV4M8Z3_CAEEX</name>
<feature type="compositionally biased region" description="Polar residues" evidence="1">
    <location>
        <begin position="29"/>
        <end position="42"/>
    </location>
</feature>
<feature type="region of interest" description="Disordered" evidence="1">
    <location>
        <begin position="28"/>
        <end position="69"/>
    </location>
</feature>
<organism evidence="2 3">
    <name type="scientific">Caerostris extrusa</name>
    <name type="common">Bark spider</name>
    <name type="synonym">Caerostris bankana</name>
    <dbReference type="NCBI Taxonomy" id="172846"/>
    <lineage>
        <taxon>Eukaryota</taxon>
        <taxon>Metazoa</taxon>
        <taxon>Ecdysozoa</taxon>
        <taxon>Arthropoda</taxon>
        <taxon>Chelicerata</taxon>
        <taxon>Arachnida</taxon>
        <taxon>Araneae</taxon>
        <taxon>Araneomorphae</taxon>
        <taxon>Entelegynae</taxon>
        <taxon>Araneoidea</taxon>
        <taxon>Araneidae</taxon>
        <taxon>Caerostris</taxon>
    </lineage>
</organism>
<protein>
    <submittedName>
        <fullName evidence="2">Uncharacterized protein</fullName>
    </submittedName>
</protein>
<reference evidence="2 3" key="1">
    <citation type="submission" date="2021-06" db="EMBL/GenBank/DDBJ databases">
        <title>Caerostris extrusa draft genome.</title>
        <authorList>
            <person name="Kono N."/>
            <person name="Arakawa K."/>
        </authorList>
    </citation>
    <scope>NUCLEOTIDE SEQUENCE [LARGE SCALE GENOMIC DNA]</scope>
</reference>
<keyword evidence="3" id="KW-1185">Reference proteome</keyword>